<proteinExistence type="predicted"/>
<evidence type="ECO:0000313" key="1">
    <source>
        <dbReference type="EMBL" id="KTC78162.1"/>
    </source>
</evidence>
<reference evidence="1 2" key="1">
    <citation type="submission" date="2015-11" db="EMBL/GenBank/DDBJ databases">
        <title>Genomic analysis of 38 Legionella species identifies large and diverse effector repertoires.</title>
        <authorList>
            <person name="Burstein D."/>
            <person name="Amaro F."/>
            <person name="Zusman T."/>
            <person name="Lifshitz Z."/>
            <person name="Cohen O."/>
            <person name="Gilbert J.A."/>
            <person name="Pupko T."/>
            <person name="Shuman H.A."/>
            <person name="Segal G."/>
        </authorList>
    </citation>
    <scope>NUCLEOTIDE SEQUENCE [LARGE SCALE GENOMIC DNA]</scope>
    <source>
        <strain evidence="1 2">ATCC 43878</strain>
    </source>
</reference>
<evidence type="ECO:0000313" key="2">
    <source>
        <dbReference type="Proteomes" id="UP000054742"/>
    </source>
</evidence>
<organism evidence="1 2">
    <name type="scientific">Legionella brunensis</name>
    <dbReference type="NCBI Taxonomy" id="29422"/>
    <lineage>
        <taxon>Bacteria</taxon>
        <taxon>Pseudomonadati</taxon>
        <taxon>Pseudomonadota</taxon>
        <taxon>Gammaproteobacteria</taxon>
        <taxon>Legionellales</taxon>
        <taxon>Legionellaceae</taxon>
        <taxon>Legionella</taxon>
    </lineage>
</organism>
<protein>
    <submittedName>
        <fullName evidence="1">Uncharacterized protein</fullName>
    </submittedName>
</protein>
<dbReference type="EMBL" id="LNXV01000033">
    <property type="protein sequence ID" value="KTC78162.1"/>
    <property type="molecule type" value="Genomic_DNA"/>
</dbReference>
<keyword evidence="2" id="KW-1185">Reference proteome</keyword>
<dbReference type="OrthoDB" id="5652365at2"/>
<sequence length="105" mass="12082">MKIILFIWFMIISFNSSGAIIYVQGLPMPLEHRNDVYLLPPTNVTPSNTTVFYITMDGVNKVCLLDTHMTGGFYQITQVEFLIAGNRTVWNCYAYETRVVKVLPW</sequence>
<dbReference type="AlphaFoldDB" id="A0A0W0S4B1"/>
<gene>
    <name evidence="1" type="ORF">Lbru_2454</name>
</gene>
<accession>A0A0W0S4B1</accession>
<comment type="caution">
    <text evidence="1">The sequence shown here is derived from an EMBL/GenBank/DDBJ whole genome shotgun (WGS) entry which is preliminary data.</text>
</comment>
<dbReference type="RefSeq" id="WP_058442434.1">
    <property type="nucleotide sequence ID" value="NZ_CAAAHU010000013.1"/>
</dbReference>
<name>A0A0W0S4B1_9GAMM</name>
<dbReference type="PATRIC" id="fig|29422.6.peg.2615"/>
<dbReference type="Proteomes" id="UP000054742">
    <property type="component" value="Unassembled WGS sequence"/>
</dbReference>